<comment type="caution">
    <text evidence="2">The sequence shown here is derived from an EMBL/GenBank/DDBJ whole genome shotgun (WGS) entry which is preliminary data.</text>
</comment>
<keyword evidence="1" id="KW-1133">Transmembrane helix</keyword>
<keyword evidence="1" id="KW-0472">Membrane</keyword>
<reference evidence="2 3" key="1">
    <citation type="submission" date="2019-03" db="EMBL/GenBank/DDBJ databases">
        <title>Genomic Encyclopedia of Type Strains, Phase IV (KMG-IV): sequencing the most valuable type-strain genomes for metagenomic binning, comparative biology and taxonomic classification.</title>
        <authorList>
            <person name="Goeker M."/>
        </authorList>
    </citation>
    <scope>NUCLEOTIDE SEQUENCE [LARGE SCALE GENOMIC DNA]</scope>
    <source>
        <strain evidence="2 3">DSM 19605</strain>
    </source>
</reference>
<dbReference type="AlphaFoldDB" id="A0A4R6UF19"/>
<dbReference type="InterPro" id="IPR008621">
    <property type="entry name" value="Cbb3-typ_cyt_oxidase_comp"/>
</dbReference>
<name>A0A4R6UF19_9BURK</name>
<feature type="transmembrane region" description="Helical" evidence="1">
    <location>
        <begin position="6"/>
        <end position="26"/>
    </location>
</feature>
<keyword evidence="3" id="KW-1185">Reference proteome</keyword>
<keyword evidence="1" id="KW-0812">Transmembrane</keyword>
<sequence length="45" mass="5245">MDVNDLRSIVTVISLVIFLGIVWWAWSKRNQARFDEAAQLPLKDE</sequence>
<dbReference type="OrthoDB" id="8604580at2"/>
<accession>A0A4R6UF19</accession>
<evidence type="ECO:0000256" key="1">
    <source>
        <dbReference type="SAM" id="Phobius"/>
    </source>
</evidence>
<protein>
    <submittedName>
        <fullName evidence="2">Cytochrome c oxidase cbb3-type subunit 4</fullName>
    </submittedName>
</protein>
<proteinExistence type="predicted"/>
<evidence type="ECO:0000313" key="3">
    <source>
        <dbReference type="Proteomes" id="UP000295510"/>
    </source>
</evidence>
<dbReference type="Proteomes" id="UP000295510">
    <property type="component" value="Unassembled WGS sequence"/>
</dbReference>
<dbReference type="Pfam" id="PF05545">
    <property type="entry name" value="FixQ"/>
    <property type="match status" value="1"/>
</dbReference>
<organism evidence="2 3">
    <name type="scientific">Tepidicella xavieri</name>
    <dbReference type="NCBI Taxonomy" id="360241"/>
    <lineage>
        <taxon>Bacteria</taxon>
        <taxon>Pseudomonadati</taxon>
        <taxon>Pseudomonadota</taxon>
        <taxon>Betaproteobacteria</taxon>
        <taxon>Burkholderiales</taxon>
        <taxon>Tepidicella</taxon>
    </lineage>
</organism>
<dbReference type="RefSeq" id="WP_133595540.1">
    <property type="nucleotide sequence ID" value="NZ_SNYL01000001.1"/>
</dbReference>
<dbReference type="CDD" id="cd01324">
    <property type="entry name" value="cbb3_Oxidase_CcoQ"/>
    <property type="match status" value="1"/>
</dbReference>
<dbReference type="EMBL" id="SNYL01000001">
    <property type="protein sequence ID" value="TDQ45351.1"/>
    <property type="molecule type" value="Genomic_DNA"/>
</dbReference>
<gene>
    <name evidence="2" type="ORF">DFR43_101256</name>
</gene>
<evidence type="ECO:0000313" key="2">
    <source>
        <dbReference type="EMBL" id="TDQ45351.1"/>
    </source>
</evidence>